<dbReference type="Gene3D" id="3.30.750.24">
    <property type="entry name" value="STAS domain"/>
    <property type="match status" value="1"/>
</dbReference>
<name>A0A0N9I4N8_9PSEU</name>
<organism evidence="5 6">
    <name type="scientific">Kibdelosporangium phytohabitans</name>
    <dbReference type="NCBI Taxonomy" id="860235"/>
    <lineage>
        <taxon>Bacteria</taxon>
        <taxon>Bacillati</taxon>
        <taxon>Actinomycetota</taxon>
        <taxon>Actinomycetes</taxon>
        <taxon>Pseudonocardiales</taxon>
        <taxon>Pseudonocardiaceae</taxon>
        <taxon>Kibdelosporangium</taxon>
    </lineage>
</organism>
<feature type="domain" description="STAS" evidence="4">
    <location>
        <begin position="42"/>
        <end position="150"/>
    </location>
</feature>
<proteinExistence type="inferred from homology"/>
<dbReference type="STRING" id="860235.AOZ06_30155"/>
<dbReference type="RefSeq" id="WP_054292497.1">
    <property type="nucleotide sequence ID" value="NZ_CP012752.1"/>
</dbReference>
<dbReference type="PROSITE" id="PS50801">
    <property type="entry name" value="STAS"/>
    <property type="match status" value="1"/>
</dbReference>
<evidence type="ECO:0000313" key="5">
    <source>
        <dbReference type="EMBL" id="ALG10594.1"/>
    </source>
</evidence>
<dbReference type="PANTHER" id="PTHR33495">
    <property type="entry name" value="ANTI-SIGMA FACTOR ANTAGONIST TM_1081-RELATED-RELATED"/>
    <property type="match status" value="1"/>
</dbReference>
<feature type="region of interest" description="Disordered" evidence="3">
    <location>
        <begin position="1"/>
        <end position="38"/>
    </location>
</feature>
<evidence type="ECO:0000256" key="3">
    <source>
        <dbReference type="SAM" id="MobiDB-lite"/>
    </source>
</evidence>
<evidence type="ECO:0000256" key="2">
    <source>
        <dbReference type="RuleBase" id="RU003749"/>
    </source>
</evidence>
<dbReference type="InterPro" id="IPR002645">
    <property type="entry name" value="STAS_dom"/>
</dbReference>
<protein>
    <recommendedName>
        <fullName evidence="2">Anti-sigma factor antagonist</fullName>
    </recommendedName>
</protein>
<dbReference type="InterPro" id="IPR003658">
    <property type="entry name" value="Anti-sigma_ant"/>
</dbReference>
<dbReference type="PANTHER" id="PTHR33495:SF13">
    <property type="entry name" value="ANTI-SIGMA-F FACTOR ANTAGONIST RSFB"/>
    <property type="match status" value="1"/>
</dbReference>
<dbReference type="Proteomes" id="UP000063699">
    <property type="component" value="Chromosome"/>
</dbReference>
<accession>A0A0N9I4N8</accession>
<sequence length="150" mass="15787">MIAPGGSFPDLGRSMRGWFTNEPRRRTGRDDTVTGQPRPAQFSCQVHQHDQALVLSVAGPLDLATQPAFAEAVRSALRTDASSVVVDLAAVTFMASPGLAVLVEALEESMRANKSLHVVVGDTVAARSIEVTGLGQVLPLAPDVRTALDG</sequence>
<gene>
    <name evidence="5" type="ORF">AOZ06_30155</name>
</gene>
<dbReference type="CDD" id="cd07043">
    <property type="entry name" value="STAS_anti-anti-sigma_factors"/>
    <property type="match status" value="1"/>
</dbReference>
<comment type="similarity">
    <text evidence="1 2">Belongs to the anti-sigma-factor antagonist family.</text>
</comment>
<dbReference type="EMBL" id="CP012752">
    <property type="protein sequence ID" value="ALG10594.1"/>
    <property type="molecule type" value="Genomic_DNA"/>
</dbReference>
<dbReference type="SUPFAM" id="SSF52091">
    <property type="entry name" value="SpoIIaa-like"/>
    <property type="match status" value="1"/>
</dbReference>
<dbReference type="GO" id="GO:0043856">
    <property type="term" value="F:anti-sigma factor antagonist activity"/>
    <property type="evidence" value="ECO:0007669"/>
    <property type="project" value="InterPro"/>
</dbReference>
<dbReference type="Pfam" id="PF01740">
    <property type="entry name" value="STAS"/>
    <property type="match status" value="1"/>
</dbReference>
<dbReference type="OrthoDB" id="3393696at2"/>
<dbReference type="NCBIfam" id="TIGR00377">
    <property type="entry name" value="ant_ant_sig"/>
    <property type="match status" value="1"/>
</dbReference>
<keyword evidence="6" id="KW-1185">Reference proteome</keyword>
<evidence type="ECO:0000256" key="1">
    <source>
        <dbReference type="ARBA" id="ARBA00009013"/>
    </source>
</evidence>
<dbReference type="KEGG" id="kphy:AOZ06_30155"/>
<dbReference type="InterPro" id="IPR036513">
    <property type="entry name" value="STAS_dom_sf"/>
</dbReference>
<evidence type="ECO:0000313" key="6">
    <source>
        <dbReference type="Proteomes" id="UP000063699"/>
    </source>
</evidence>
<dbReference type="AlphaFoldDB" id="A0A0N9I4N8"/>
<reference evidence="5 6" key="1">
    <citation type="submission" date="2015-07" db="EMBL/GenBank/DDBJ databases">
        <title>Genome sequencing of Kibdelosporangium phytohabitans.</title>
        <authorList>
            <person name="Qin S."/>
            <person name="Xing K."/>
        </authorList>
    </citation>
    <scope>NUCLEOTIDE SEQUENCE [LARGE SCALE GENOMIC DNA]</scope>
    <source>
        <strain evidence="5 6">KLBMP1111</strain>
    </source>
</reference>
<feature type="compositionally biased region" description="Basic and acidic residues" evidence="3">
    <location>
        <begin position="22"/>
        <end position="32"/>
    </location>
</feature>
<evidence type="ECO:0000259" key="4">
    <source>
        <dbReference type="PROSITE" id="PS50801"/>
    </source>
</evidence>